<dbReference type="PRINTS" id="PR00505">
    <property type="entry name" value="D12N6MTFRASE"/>
</dbReference>
<keyword evidence="5" id="KW-0949">S-adenosyl-L-methionine</keyword>
<dbReference type="Pfam" id="PF02086">
    <property type="entry name" value="MethyltransfD12"/>
    <property type="match status" value="1"/>
</dbReference>
<dbReference type="EC" id="2.1.1.72" evidence="2"/>
<dbReference type="InterPro" id="IPR029063">
    <property type="entry name" value="SAM-dependent_MTases_sf"/>
</dbReference>
<dbReference type="SUPFAM" id="SSF53335">
    <property type="entry name" value="S-adenosyl-L-methionine-dependent methyltransferases"/>
    <property type="match status" value="1"/>
</dbReference>
<sequence>MANMMKYYSAITYPGSKYKYMDFINKFVTGFDDSIVLDAFCGGLGFSMNCGRRVECNDINYHVINMYNAMKTSTMNDVVQIIDDFGLNDVDPKPFYSLAKEYDKTKNGLYLYVLHLFAFSSMLKFSKDDKYIASFADRAKYSRTSFNKSQQDKFAAFKNRQHLLSFSNKSFRDLDFENRNLFIDPPYLSTKFKYSGWEEKDELELLDKIKRSKSKFIITNNLSDDIDNNILKDWALSNNFKIEYFETRYQKVSKGVSFQTEVLIHNM</sequence>
<dbReference type="Gene3D" id="1.10.1020.10">
    <property type="entry name" value="Adenine-specific Methyltransferase, Domain 2"/>
    <property type="match status" value="1"/>
</dbReference>
<evidence type="ECO:0000256" key="4">
    <source>
        <dbReference type="ARBA" id="ARBA00022679"/>
    </source>
</evidence>
<reference evidence="7" key="1">
    <citation type="submission" date="2023-08" db="EMBL/GenBank/DDBJ databases">
        <authorList>
            <person name="Midha T."/>
            <person name="Baranwal S."/>
        </authorList>
    </citation>
    <scope>NUCLEOTIDE SEQUENCE</scope>
</reference>
<name>A0AB38Z2D4_9CAUD</name>
<dbReference type="InterPro" id="IPR012327">
    <property type="entry name" value="MeTrfase_D12"/>
</dbReference>
<organism evidence="7">
    <name type="scientific">Escherichia phage fDHCT2</name>
    <dbReference type="NCBI Taxonomy" id="3075956"/>
    <lineage>
        <taxon>Viruses</taxon>
        <taxon>Duplodnaviria</taxon>
        <taxon>Heunggongvirae</taxon>
        <taxon>Uroviricota</taxon>
        <taxon>Caudoviricetes</taxon>
    </lineage>
</organism>
<dbReference type="InterPro" id="IPR023095">
    <property type="entry name" value="Ade_MeTrfase_dom_2"/>
</dbReference>
<dbReference type="EMBL" id="OR427838">
    <property type="protein sequence ID" value="WNO23948.1"/>
    <property type="molecule type" value="Genomic_DNA"/>
</dbReference>
<accession>A0AB38Z2D4</accession>
<evidence type="ECO:0000256" key="3">
    <source>
        <dbReference type="ARBA" id="ARBA00022603"/>
    </source>
</evidence>
<evidence type="ECO:0000313" key="7">
    <source>
        <dbReference type="EMBL" id="WNO23948.1"/>
    </source>
</evidence>
<dbReference type="Gene3D" id="3.40.50.150">
    <property type="entry name" value="Vaccinia Virus protein VP39"/>
    <property type="match status" value="1"/>
</dbReference>
<evidence type="ECO:0000256" key="1">
    <source>
        <dbReference type="ARBA" id="ARBA00006594"/>
    </source>
</evidence>
<comment type="catalytic activity">
    <reaction evidence="6">
        <text>a 2'-deoxyadenosine in DNA + S-adenosyl-L-methionine = an N(6)-methyl-2'-deoxyadenosine in DNA + S-adenosyl-L-homocysteine + H(+)</text>
        <dbReference type="Rhea" id="RHEA:15197"/>
        <dbReference type="Rhea" id="RHEA-COMP:12418"/>
        <dbReference type="Rhea" id="RHEA-COMP:12419"/>
        <dbReference type="ChEBI" id="CHEBI:15378"/>
        <dbReference type="ChEBI" id="CHEBI:57856"/>
        <dbReference type="ChEBI" id="CHEBI:59789"/>
        <dbReference type="ChEBI" id="CHEBI:90615"/>
        <dbReference type="ChEBI" id="CHEBI:90616"/>
        <dbReference type="EC" id="2.1.1.72"/>
    </reaction>
</comment>
<gene>
    <name evidence="7" type="primary">dam</name>
    <name evidence="7" type="ORF">HGJLBNNL_00052</name>
</gene>
<protein>
    <recommendedName>
        <fullName evidence="2">site-specific DNA-methyltransferase (adenine-specific)</fullName>
        <ecNumber evidence="2">2.1.1.72</ecNumber>
    </recommendedName>
</protein>
<keyword evidence="4 7" id="KW-0808">Transferase</keyword>
<comment type="similarity">
    <text evidence="1">Belongs to the N(4)/N(6)-methyltransferase family.</text>
</comment>
<dbReference type="GO" id="GO:1904047">
    <property type="term" value="F:S-adenosyl-L-methionine binding"/>
    <property type="evidence" value="ECO:0007669"/>
    <property type="project" value="TreeGrafter"/>
</dbReference>
<dbReference type="GO" id="GO:0032259">
    <property type="term" value="P:methylation"/>
    <property type="evidence" value="ECO:0007669"/>
    <property type="project" value="UniProtKB-KW"/>
</dbReference>
<proteinExistence type="inferred from homology"/>
<evidence type="ECO:0000256" key="5">
    <source>
        <dbReference type="ARBA" id="ARBA00022691"/>
    </source>
</evidence>
<dbReference type="GO" id="GO:0043565">
    <property type="term" value="F:sequence-specific DNA binding"/>
    <property type="evidence" value="ECO:0007669"/>
    <property type="project" value="TreeGrafter"/>
</dbReference>
<evidence type="ECO:0000256" key="2">
    <source>
        <dbReference type="ARBA" id="ARBA00011900"/>
    </source>
</evidence>
<dbReference type="GO" id="GO:0006298">
    <property type="term" value="P:mismatch repair"/>
    <property type="evidence" value="ECO:0007669"/>
    <property type="project" value="TreeGrafter"/>
</dbReference>
<dbReference type="PANTHER" id="PTHR30481">
    <property type="entry name" value="DNA ADENINE METHYLASE"/>
    <property type="match status" value="1"/>
</dbReference>
<evidence type="ECO:0000256" key="6">
    <source>
        <dbReference type="ARBA" id="ARBA00047942"/>
    </source>
</evidence>
<keyword evidence="3 7" id="KW-0489">Methyltransferase</keyword>
<dbReference type="PANTHER" id="PTHR30481:SF3">
    <property type="entry name" value="DNA ADENINE METHYLASE"/>
    <property type="match status" value="1"/>
</dbReference>
<dbReference type="GO" id="GO:0009007">
    <property type="term" value="F:site-specific DNA-methyltransferase (adenine-specific) activity"/>
    <property type="evidence" value="ECO:0007669"/>
    <property type="project" value="UniProtKB-EC"/>
</dbReference>
<dbReference type="GO" id="GO:0009307">
    <property type="term" value="P:DNA restriction-modification system"/>
    <property type="evidence" value="ECO:0007669"/>
    <property type="project" value="InterPro"/>
</dbReference>